<evidence type="ECO:0000256" key="1">
    <source>
        <dbReference type="ARBA" id="ARBA00023054"/>
    </source>
</evidence>
<dbReference type="InterPro" id="IPR040351">
    <property type="entry name" value="RAB3IL/RAB3IP/Sec2"/>
</dbReference>
<dbReference type="GO" id="GO:0006887">
    <property type="term" value="P:exocytosis"/>
    <property type="evidence" value="ECO:0007669"/>
    <property type="project" value="TreeGrafter"/>
</dbReference>
<feature type="domain" description="GDP/GTP exchange factor Sec2 N-terminal" evidence="4">
    <location>
        <begin position="230"/>
        <end position="316"/>
    </location>
</feature>
<sequence length="413" mass="43990">MSTTILSTRAMSTAPETRASMTLTAVAEVVDVADETGAVASTGQCSQCGSFVHVARLGSGHDHGHDHDSMDSKQQLADELKQARLQIRDLEAQLRLLNERTAEVTGRWADGEEELARLRRRPSVPAAGAAVPPPPTVRSSFLPAGAASRLSALLSPRTAKSTPNLKKAADIAAAAATTPPPPPRRPTAPGTPPPSATATAYSHSYKSSFSTAASSSPSVQTTAAAAAAAAAAASAAAASSMQALLASLSHEKTLRRQAESRLQNTSREVEELSVSLFEQANEMVAEERRQRARLEERVAVLEQRDADKRKRLDRLEQAVGRIDRVRALLAQAEEKAAQRAAEIAAGEDMLDEEGRTAEEMMEETRTEATDTASDYGDASFTQEAQSTELTEITEITELAETLEVARDTRVLVA</sequence>
<dbReference type="GeneID" id="25975728"/>
<dbReference type="EMBL" id="GL629769">
    <property type="protein sequence ID" value="EFX02780.1"/>
    <property type="molecule type" value="Genomic_DNA"/>
</dbReference>
<dbReference type="Proteomes" id="UP000007796">
    <property type="component" value="Unassembled WGS sequence"/>
</dbReference>
<protein>
    <recommendedName>
        <fullName evidence="4">GDP/GTP exchange factor Sec2 N-terminal domain-containing protein</fullName>
    </recommendedName>
</protein>
<feature type="region of interest" description="Disordered" evidence="3">
    <location>
        <begin position="355"/>
        <end position="386"/>
    </location>
</feature>
<dbReference type="GO" id="GO:0005085">
    <property type="term" value="F:guanyl-nucleotide exchange factor activity"/>
    <property type="evidence" value="ECO:0007669"/>
    <property type="project" value="InterPro"/>
</dbReference>
<dbReference type="SUPFAM" id="SSF144284">
    <property type="entry name" value="Sec2 N-terminal region"/>
    <property type="match status" value="1"/>
</dbReference>
<dbReference type="Gene3D" id="6.10.140.910">
    <property type="match status" value="1"/>
</dbReference>
<dbReference type="InterPro" id="IPR009449">
    <property type="entry name" value="Sec2_N"/>
</dbReference>
<feature type="coiled-coil region" evidence="2">
    <location>
        <begin position="73"/>
        <end position="107"/>
    </location>
</feature>
<gene>
    <name evidence="5" type="ORF">CMQ_2709</name>
</gene>
<feature type="compositionally biased region" description="Basic and acidic residues" evidence="3">
    <location>
        <begin position="355"/>
        <end position="368"/>
    </location>
</feature>
<feature type="coiled-coil region" evidence="2">
    <location>
        <begin position="255"/>
        <end position="342"/>
    </location>
</feature>
<reference evidence="5 6" key="1">
    <citation type="journal article" date="2011" name="Proc. Natl. Acad. Sci. U.S.A.">
        <title>Genome and transcriptome analyses of the mountain pine beetle-fungal symbiont Grosmannia clavigera, a lodgepole pine pathogen.</title>
        <authorList>
            <person name="DiGuistini S."/>
            <person name="Wang Y."/>
            <person name="Liao N.Y."/>
            <person name="Taylor G."/>
            <person name="Tanguay P."/>
            <person name="Feau N."/>
            <person name="Henrissat B."/>
            <person name="Chan S.K."/>
            <person name="Hesse-Orce U."/>
            <person name="Alamouti S.M."/>
            <person name="Tsui C.K.M."/>
            <person name="Docking R.T."/>
            <person name="Levasseur A."/>
            <person name="Haridas S."/>
            <person name="Robertson G."/>
            <person name="Birol I."/>
            <person name="Holt R.A."/>
            <person name="Marra M.A."/>
            <person name="Hamelin R.C."/>
            <person name="Hirst M."/>
            <person name="Jones S.J.M."/>
            <person name="Bohlmann J."/>
            <person name="Breuil C."/>
        </authorList>
    </citation>
    <scope>NUCLEOTIDE SEQUENCE [LARGE SCALE GENOMIC DNA]</scope>
    <source>
        <strain evidence="6">kw1407 / UAMH 11150</strain>
    </source>
</reference>
<dbReference type="STRING" id="655863.F0XIB7"/>
<keyword evidence="6" id="KW-1185">Reference proteome</keyword>
<dbReference type="Pfam" id="PF06428">
    <property type="entry name" value="Sec2p"/>
    <property type="match status" value="1"/>
</dbReference>
<dbReference type="PANTHER" id="PTHR14430:SF4">
    <property type="entry name" value="GDP_GTP EXCHANGE FACTOR SEC2 N-TERMINAL DOMAIN-CONTAINING PROTEIN"/>
    <property type="match status" value="1"/>
</dbReference>
<accession>F0XIB7</accession>
<name>F0XIB7_GROCL</name>
<keyword evidence="1 2" id="KW-0175">Coiled coil</keyword>
<evidence type="ECO:0000256" key="2">
    <source>
        <dbReference type="SAM" id="Coils"/>
    </source>
</evidence>
<dbReference type="InParanoid" id="F0XIB7"/>
<evidence type="ECO:0000256" key="3">
    <source>
        <dbReference type="SAM" id="MobiDB-lite"/>
    </source>
</evidence>
<proteinExistence type="predicted"/>
<evidence type="ECO:0000313" key="5">
    <source>
        <dbReference type="EMBL" id="EFX02780.1"/>
    </source>
</evidence>
<dbReference type="AlphaFoldDB" id="F0XIB7"/>
<feature type="region of interest" description="Disordered" evidence="3">
    <location>
        <begin position="155"/>
        <end position="202"/>
    </location>
</feature>
<evidence type="ECO:0000313" key="6">
    <source>
        <dbReference type="Proteomes" id="UP000007796"/>
    </source>
</evidence>
<dbReference type="GO" id="GO:0051286">
    <property type="term" value="C:cell tip"/>
    <property type="evidence" value="ECO:0007669"/>
    <property type="project" value="TreeGrafter"/>
</dbReference>
<dbReference type="HOGENOM" id="CLU_055310_2_0_1"/>
<feature type="compositionally biased region" description="Pro residues" evidence="3">
    <location>
        <begin position="178"/>
        <end position="195"/>
    </location>
</feature>
<dbReference type="eggNOG" id="ENOG502S1Y5">
    <property type="taxonomic scope" value="Eukaryota"/>
</dbReference>
<dbReference type="OrthoDB" id="5560525at2759"/>
<evidence type="ECO:0000259" key="4">
    <source>
        <dbReference type="Pfam" id="PF06428"/>
    </source>
</evidence>
<dbReference type="PANTHER" id="PTHR14430">
    <property type="entry name" value="RABIN3-RELATED"/>
    <property type="match status" value="1"/>
</dbReference>
<organism evidence="6">
    <name type="scientific">Grosmannia clavigera (strain kw1407 / UAMH 11150)</name>
    <name type="common">Blue stain fungus</name>
    <name type="synonym">Graphiocladiella clavigera</name>
    <dbReference type="NCBI Taxonomy" id="655863"/>
    <lineage>
        <taxon>Eukaryota</taxon>
        <taxon>Fungi</taxon>
        <taxon>Dikarya</taxon>
        <taxon>Ascomycota</taxon>
        <taxon>Pezizomycotina</taxon>
        <taxon>Sordariomycetes</taxon>
        <taxon>Sordariomycetidae</taxon>
        <taxon>Ophiostomatales</taxon>
        <taxon>Ophiostomataceae</taxon>
        <taxon>Leptographium</taxon>
    </lineage>
</organism>
<dbReference type="RefSeq" id="XP_014172262.1">
    <property type="nucleotide sequence ID" value="XM_014316787.1"/>
</dbReference>
<dbReference type="GO" id="GO:0070319">
    <property type="term" value="C:Golgi to plasma membrane transport vesicle"/>
    <property type="evidence" value="ECO:0007669"/>
    <property type="project" value="TreeGrafter"/>
</dbReference>